<dbReference type="Pfam" id="PF02885">
    <property type="entry name" value="Glycos_trans_3N"/>
    <property type="match status" value="1"/>
</dbReference>
<dbReference type="HAMAP" id="MF_00211">
    <property type="entry name" value="TrpD"/>
    <property type="match status" value="1"/>
</dbReference>
<comment type="pathway">
    <text evidence="1">Amino-acid biosynthesis; L-tryptophan biosynthesis; L-tryptophan from chorismate: step 2/5.</text>
</comment>
<evidence type="ECO:0000313" key="11">
    <source>
        <dbReference type="Proteomes" id="UP000683213"/>
    </source>
</evidence>
<accession>A0A8T4KY07</accession>
<evidence type="ECO:0000259" key="9">
    <source>
        <dbReference type="Pfam" id="PF02885"/>
    </source>
</evidence>
<sequence>MIKESIAKVVEGNDLSRAEARQAFDEIMQGKASDALIASFITALRMKGETADEIIGAAESMRSVAARVEPKVSGKILDVVGTGGDKKSSMNVSTASAFVAAGAGCIVAKHGNRSVSSRCGAADVLEKLGVKIGLNNEQNSRIIEKIGVAFLFAPMHHPAMKYAVGPRKEIGIRTIFNIVGPITNPANASTYLLGVYDVELAEKLARVLSGLNTEKALVVHGLDGFDEISLSGETRVFEVSKGTVKSYTVRPEEFGLKRCKEEDLSVFGVDEAAEAIRSVLSGKDKTPKSRIVELNAGAAIYANGKASSIGEGIKMAKNSIVSG</sequence>
<organism evidence="10 11">
    <name type="scientific">Candidatus Iainarchaeum sp</name>
    <dbReference type="NCBI Taxonomy" id="3101447"/>
    <lineage>
        <taxon>Archaea</taxon>
        <taxon>Candidatus Iainarchaeota</taxon>
        <taxon>Candidatus Iainarchaeia</taxon>
        <taxon>Candidatus Iainarchaeales</taxon>
        <taxon>Candidatus Iainarchaeaceae</taxon>
        <taxon>Candidatus Iainarchaeum</taxon>
    </lineage>
</organism>
<reference evidence="10" key="2">
    <citation type="submission" date="2021-05" db="EMBL/GenBank/DDBJ databases">
        <title>Protein family content uncovers lineage relationships and bacterial pathway maintenance mechanisms in DPANN archaea.</title>
        <authorList>
            <person name="Castelle C.J."/>
            <person name="Meheust R."/>
            <person name="Jaffe A.L."/>
            <person name="Seitz K."/>
            <person name="Gong X."/>
            <person name="Baker B.J."/>
            <person name="Banfield J.F."/>
        </authorList>
    </citation>
    <scope>NUCLEOTIDE SEQUENCE</scope>
    <source>
        <strain evidence="10">RIFCSPHIGHO2_01_FULL_GW2011_AR10_43_9</strain>
    </source>
</reference>
<dbReference type="PANTHER" id="PTHR43285:SF2">
    <property type="entry name" value="ANTHRANILATE PHOSPHORIBOSYLTRANSFERASE"/>
    <property type="match status" value="1"/>
</dbReference>
<dbReference type="Proteomes" id="UP000683213">
    <property type="component" value="Unassembled WGS sequence"/>
</dbReference>
<evidence type="ECO:0000259" key="8">
    <source>
        <dbReference type="Pfam" id="PF00591"/>
    </source>
</evidence>
<dbReference type="FunFam" id="3.40.1030.10:FF:000002">
    <property type="entry name" value="Anthranilate phosphoribosyltransferase"/>
    <property type="match status" value="1"/>
</dbReference>
<feature type="non-terminal residue" evidence="10">
    <location>
        <position position="323"/>
    </location>
</feature>
<name>A0A8T4KY07_9ARCH</name>
<dbReference type="PANTHER" id="PTHR43285">
    <property type="entry name" value="ANTHRANILATE PHOSPHORIBOSYLTRANSFERASE"/>
    <property type="match status" value="1"/>
</dbReference>
<evidence type="ECO:0000256" key="6">
    <source>
        <dbReference type="ARBA" id="ARBA00022822"/>
    </source>
</evidence>
<dbReference type="SUPFAM" id="SSF52418">
    <property type="entry name" value="Nucleoside phosphorylase/phosphoribosyltransferase catalytic domain"/>
    <property type="match status" value="1"/>
</dbReference>
<dbReference type="AlphaFoldDB" id="A0A8T4KY07"/>
<dbReference type="Gene3D" id="1.20.970.10">
    <property type="entry name" value="Transferase, Pyrimidine Nucleoside Phosphorylase, Chain C"/>
    <property type="match status" value="1"/>
</dbReference>
<dbReference type="InterPro" id="IPR036320">
    <property type="entry name" value="Glycosyl_Trfase_fam3_N_dom_sf"/>
</dbReference>
<feature type="domain" description="Glycosyl transferase family 3 N-terminal" evidence="9">
    <location>
        <begin position="3"/>
        <end position="64"/>
    </location>
</feature>
<evidence type="ECO:0000256" key="5">
    <source>
        <dbReference type="ARBA" id="ARBA00022679"/>
    </source>
</evidence>
<keyword evidence="3" id="KW-0028">Amino-acid biosynthesis</keyword>
<proteinExistence type="inferred from homology"/>
<dbReference type="InterPro" id="IPR035902">
    <property type="entry name" value="Nuc_phospho_transferase"/>
</dbReference>
<evidence type="ECO:0000256" key="1">
    <source>
        <dbReference type="ARBA" id="ARBA00004907"/>
    </source>
</evidence>
<dbReference type="InterPro" id="IPR005940">
    <property type="entry name" value="Anthranilate_Pribosyl_Tfrase"/>
</dbReference>
<dbReference type="GO" id="GO:0004048">
    <property type="term" value="F:anthranilate phosphoribosyltransferase activity"/>
    <property type="evidence" value="ECO:0007669"/>
    <property type="project" value="UniProtKB-EC"/>
</dbReference>
<dbReference type="SUPFAM" id="SSF47648">
    <property type="entry name" value="Nucleoside phosphorylase/phosphoribosyltransferase N-terminal domain"/>
    <property type="match status" value="1"/>
</dbReference>
<dbReference type="GO" id="GO:0000162">
    <property type="term" value="P:L-tryptophan biosynthetic process"/>
    <property type="evidence" value="ECO:0007669"/>
    <property type="project" value="UniProtKB-KW"/>
</dbReference>
<dbReference type="Gene3D" id="3.40.1030.10">
    <property type="entry name" value="Nucleoside phosphorylase/phosphoribosyltransferase catalytic domain"/>
    <property type="match status" value="1"/>
</dbReference>
<evidence type="ECO:0000256" key="2">
    <source>
        <dbReference type="ARBA" id="ARBA00011948"/>
    </source>
</evidence>
<keyword evidence="6" id="KW-0822">Tryptophan biosynthesis</keyword>
<protein>
    <recommendedName>
        <fullName evidence="2">anthranilate phosphoribosyltransferase</fullName>
        <ecNumber evidence="2">2.4.2.18</ecNumber>
    </recommendedName>
</protein>
<dbReference type="NCBIfam" id="TIGR01245">
    <property type="entry name" value="trpD"/>
    <property type="match status" value="1"/>
</dbReference>
<evidence type="ECO:0000256" key="3">
    <source>
        <dbReference type="ARBA" id="ARBA00022605"/>
    </source>
</evidence>
<evidence type="ECO:0000256" key="4">
    <source>
        <dbReference type="ARBA" id="ARBA00022676"/>
    </source>
</evidence>
<keyword evidence="4 10" id="KW-0328">Glycosyltransferase</keyword>
<keyword evidence="7" id="KW-0057">Aromatic amino acid biosynthesis</keyword>
<dbReference type="InterPro" id="IPR017459">
    <property type="entry name" value="Glycosyl_Trfase_fam3_N_dom"/>
</dbReference>
<dbReference type="InterPro" id="IPR000312">
    <property type="entry name" value="Glycosyl_Trfase_fam3"/>
</dbReference>
<dbReference type="GO" id="GO:0005829">
    <property type="term" value="C:cytosol"/>
    <property type="evidence" value="ECO:0007669"/>
    <property type="project" value="TreeGrafter"/>
</dbReference>
<reference evidence="10" key="1">
    <citation type="submission" date="2021-03" db="EMBL/GenBank/DDBJ databases">
        <authorList>
            <person name="Jaffe A."/>
        </authorList>
    </citation>
    <scope>NUCLEOTIDE SEQUENCE</scope>
    <source>
        <strain evidence="10">RIFCSPHIGHO2_01_FULL_GW2011_AR10_43_9</strain>
    </source>
</reference>
<keyword evidence="5 10" id="KW-0808">Transferase</keyword>
<gene>
    <name evidence="10" type="primary">trpD</name>
    <name evidence="10" type="ORF">J4224_05650</name>
</gene>
<evidence type="ECO:0000313" key="10">
    <source>
        <dbReference type="EMBL" id="MBS3059873.1"/>
    </source>
</evidence>
<feature type="domain" description="Glycosyl transferase family 3" evidence="8">
    <location>
        <begin position="74"/>
        <end position="323"/>
    </location>
</feature>
<dbReference type="Pfam" id="PF00591">
    <property type="entry name" value="Glycos_transf_3"/>
    <property type="match status" value="1"/>
</dbReference>
<dbReference type="EC" id="2.4.2.18" evidence="2"/>
<comment type="caution">
    <text evidence="10">The sequence shown here is derived from an EMBL/GenBank/DDBJ whole genome shotgun (WGS) entry which is preliminary data.</text>
</comment>
<evidence type="ECO:0000256" key="7">
    <source>
        <dbReference type="ARBA" id="ARBA00023141"/>
    </source>
</evidence>
<dbReference type="EMBL" id="JAGVWF010000087">
    <property type="protein sequence ID" value="MBS3059873.1"/>
    <property type="molecule type" value="Genomic_DNA"/>
</dbReference>